<dbReference type="GO" id="GO:0004591">
    <property type="term" value="F:oxoglutarate dehydrogenase (succinyl-transferring) activity"/>
    <property type="evidence" value="ECO:0007669"/>
    <property type="project" value="UniProtKB-EC"/>
</dbReference>
<evidence type="ECO:0000313" key="2">
    <source>
        <dbReference type="EMBL" id="KAK7014778.1"/>
    </source>
</evidence>
<reference evidence="2 3" key="1">
    <citation type="submission" date="2024-01" db="EMBL/GenBank/DDBJ databases">
        <title>A draft genome for a cacao thread blight-causing isolate of Paramarasmius palmivorus.</title>
        <authorList>
            <person name="Baruah I.K."/>
            <person name="Bukari Y."/>
            <person name="Amoako-Attah I."/>
            <person name="Meinhardt L.W."/>
            <person name="Bailey B.A."/>
            <person name="Cohen S.P."/>
        </authorList>
    </citation>
    <scope>NUCLEOTIDE SEQUENCE [LARGE SCALE GENOMIC DNA]</scope>
    <source>
        <strain evidence="2 3">GH-12</strain>
    </source>
</reference>
<evidence type="ECO:0000313" key="3">
    <source>
        <dbReference type="Proteomes" id="UP001383192"/>
    </source>
</evidence>
<gene>
    <name evidence="2" type="primary">KGD1_2</name>
    <name evidence="2" type="ORF">VNI00_019276</name>
</gene>
<accession>A0AAW0AP16</accession>
<feature type="domain" description="2-oxoglutarate dehydrogenase E1 component N-terminal" evidence="1">
    <location>
        <begin position="15"/>
        <end position="36"/>
    </location>
</feature>
<proteinExistence type="predicted"/>
<dbReference type="InterPro" id="IPR032106">
    <property type="entry name" value="2-oxogl_dehyd_N"/>
</dbReference>
<keyword evidence="2" id="KW-0560">Oxidoreductase</keyword>
<organism evidence="2 3">
    <name type="scientific">Paramarasmius palmivorus</name>
    <dbReference type="NCBI Taxonomy" id="297713"/>
    <lineage>
        <taxon>Eukaryota</taxon>
        <taxon>Fungi</taxon>
        <taxon>Dikarya</taxon>
        <taxon>Basidiomycota</taxon>
        <taxon>Agaricomycotina</taxon>
        <taxon>Agaricomycetes</taxon>
        <taxon>Agaricomycetidae</taxon>
        <taxon>Agaricales</taxon>
        <taxon>Marasmiineae</taxon>
        <taxon>Marasmiaceae</taxon>
        <taxon>Paramarasmius</taxon>
    </lineage>
</organism>
<comment type="caution">
    <text evidence="2">The sequence shown here is derived from an EMBL/GenBank/DDBJ whole genome shotgun (WGS) entry which is preliminary data.</text>
</comment>
<dbReference type="Proteomes" id="UP001383192">
    <property type="component" value="Unassembled WGS sequence"/>
</dbReference>
<name>A0AAW0AP16_9AGAR</name>
<protein>
    <submittedName>
        <fullName evidence="2">2-oxoglutarate dehydrogenase E1 component</fullName>
        <ecNumber evidence="2">1.2.4.2</ecNumber>
    </submittedName>
</protein>
<keyword evidence="3" id="KW-1185">Reference proteome</keyword>
<dbReference type="EMBL" id="JAYKXP010000345">
    <property type="protein sequence ID" value="KAK7014778.1"/>
    <property type="molecule type" value="Genomic_DNA"/>
</dbReference>
<dbReference type="EC" id="1.2.4.2" evidence="2"/>
<evidence type="ECO:0000259" key="1">
    <source>
        <dbReference type="Pfam" id="PF16078"/>
    </source>
</evidence>
<dbReference type="AlphaFoldDB" id="A0AAW0AP16"/>
<dbReference type="Pfam" id="PF16078">
    <property type="entry name" value="2-oxogl_dehyd_N"/>
    <property type="match status" value="1"/>
</dbReference>
<sequence length="97" mass="10723">MATAAKAPSRKRHFFANGTNAYYAEEMYKCWREDPQISSSLLECPTSGMDKGLSSAQAFQPPQLGCHLLRMVHQRYMATSGGAELDVPSQSQLLVRA</sequence>